<proteinExistence type="predicted"/>
<evidence type="ECO:0000313" key="4">
    <source>
        <dbReference type="Proteomes" id="UP000676336"/>
    </source>
</evidence>
<dbReference type="Gene3D" id="3.90.79.10">
    <property type="entry name" value="Nucleoside Triphosphate Pyrophosphohydrolase"/>
    <property type="match status" value="1"/>
</dbReference>
<gene>
    <name evidence="3" type="ORF">SMN809_LOCUS64268</name>
</gene>
<protein>
    <recommendedName>
        <fullName evidence="2">Nudix hydrolase domain-containing protein</fullName>
    </recommendedName>
</protein>
<dbReference type="PROSITE" id="PS51462">
    <property type="entry name" value="NUDIX"/>
    <property type="match status" value="1"/>
</dbReference>
<dbReference type="SUPFAM" id="SSF55811">
    <property type="entry name" value="Nudix"/>
    <property type="match status" value="1"/>
</dbReference>
<comment type="caution">
    <text evidence="3">The sequence shown here is derived from an EMBL/GenBank/DDBJ whole genome shotgun (WGS) entry which is preliminary data.</text>
</comment>
<reference evidence="3" key="1">
    <citation type="submission" date="2021-02" db="EMBL/GenBank/DDBJ databases">
        <authorList>
            <person name="Nowell W R."/>
        </authorList>
    </citation>
    <scope>NUCLEOTIDE SEQUENCE</scope>
</reference>
<name>A0A8S3G6B2_9BILA</name>
<dbReference type="Pfam" id="PF00293">
    <property type="entry name" value="NUDIX"/>
    <property type="match status" value="1"/>
</dbReference>
<dbReference type="PROSITE" id="PS00893">
    <property type="entry name" value="NUDIX_BOX"/>
    <property type="match status" value="1"/>
</dbReference>
<dbReference type="AlphaFoldDB" id="A0A8S3G6B2"/>
<evidence type="ECO:0000256" key="1">
    <source>
        <dbReference type="ARBA" id="ARBA00022801"/>
    </source>
</evidence>
<dbReference type="GO" id="GO:0005737">
    <property type="term" value="C:cytoplasm"/>
    <property type="evidence" value="ECO:0007669"/>
    <property type="project" value="TreeGrafter"/>
</dbReference>
<dbReference type="GO" id="GO:0016787">
    <property type="term" value="F:hydrolase activity"/>
    <property type="evidence" value="ECO:0007669"/>
    <property type="project" value="UniProtKB-KW"/>
</dbReference>
<evidence type="ECO:0000313" key="3">
    <source>
        <dbReference type="EMBL" id="CAF5156721.1"/>
    </source>
</evidence>
<keyword evidence="1" id="KW-0378">Hydrolase</keyword>
<sequence length="160" mass="18549">YGFPKGKIEFGETKIECARRETFEEIGVDVEDINNYIKNSVPIKKLVFDDITDTLKEHYYFLVQVPSTDISFTLNENEVTNVEWRSVYHLPSSLHCAVVNQIVSADLSKESNYFMVICNCKSTDNTSLVEDIIKKVDEIHGKQNTYEIYKRTHRTCCYNS</sequence>
<dbReference type="InterPro" id="IPR015797">
    <property type="entry name" value="NUDIX_hydrolase-like_dom_sf"/>
</dbReference>
<dbReference type="Proteomes" id="UP000676336">
    <property type="component" value="Unassembled WGS sequence"/>
</dbReference>
<dbReference type="EMBL" id="CAJOBI010288454">
    <property type="protein sequence ID" value="CAF5156721.1"/>
    <property type="molecule type" value="Genomic_DNA"/>
</dbReference>
<feature type="domain" description="Nudix hydrolase" evidence="2">
    <location>
        <begin position="1"/>
        <end position="109"/>
    </location>
</feature>
<dbReference type="InterPro" id="IPR000086">
    <property type="entry name" value="NUDIX_hydrolase_dom"/>
</dbReference>
<organism evidence="3 4">
    <name type="scientific">Rotaria magnacalcarata</name>
    <dbReference type="NCBI Taxonomy" id="392030"/>
    <lineage>
        <taxon>Eukaryota</taxon>
        <taxon>Metazoa</taxon>
        <taxon>Spiralia</taxon>
        <taxon>Gnathifera</taxon>
        <taxon>Rotifera</taxon>
        <taxon>Eurotatoria</taxon>
        <taxon>Bdelloidea</taxon>
        <taxon>Philodinida</taxon>
        <taxon>Philodinidae</taxon>
        <taxon>Rotaria</taxon>
    </lineage>
</organism>
<dbReference type="PANTHER" id="PTHR23114">
    <property type="entry name" value="M7GPPPN-MRNA HYDROLASE"/>
    <property type="match status" value="1"/>
</dbReference>
<evidence type="ECO:0000259" key="2">
    <source>
        <dbReference type="PROSITE" id="PS51462"/>
    </source>
</evidence>
<dbReference type="PANTHER" id="PTHR23114:SF17">
    <property type="entry name" value="M7GPPPN-MRNA HYDROLASE"/>
    <property type="match status" value="1"/>
</dbReference>
<accession>A0A8S3G6B2</accession>
<feature type="non-terminal residue" evidence="3">
    <location>
        <position position="1"/>
    </location>
</feature>
<dbReference type="InterPro" id="IPR020084">
    <property type="entry name" value="NUDIX_hydrolase_CS"/>
</dbReference>